<sequence>MNSVRTLMVAAALLSLAGEARASSYCRTVIGEVEGFGQDYTRFSAERNREKAIEAELGRWREMRREVVSIEREETACEAVYPLGFEEWYCVAKADVCVKR</sequence>
<proteinExistence type="predicted"/>
<organism evidence="2 3">
    <name type="scientific">Dichotomicrobium thermohalophilum</name>
    <dbReference type="NCBI Taxonomy" id="933063"/>
    <lineage>
        <taxon>Bacteria</taxon>
        <taxon>Pseudomonadati</taxon>
        <taxon>Pseudomonadota</taxon>
        <taxon>Alphaproteobacteria</taxon>
        <taxon>Hyphomicrobiales</taxon>
        <taxon>Hyphomicrobiaceae</taxon>
        <taxon>Dichotomicrobium</taxon>
    </lineage>
</organism>
<reference evidence="2 3" key="1">
    <citation type="submission" date="2018-08" db="EMBL/GenBank/DDBJ databases">
        <title>Genomic Encyclopedia of Archaeal and Bacterial Type Strains, Phase II (KMG-II): from individual species to whole genera.</title>
        <authorList>
            <person name="Goeker M."/>
        </authorList>
    </citation>
    <scope>NUCLEOTIDE SEQUENCE [LARGE SCALE GENOMIC DNA]</scope>
    <source>
        <strain evidence="2 3">DSM 5002</strain>
    </source>
</reference>
<evidence type="ECO:0000313" key="2">
    <source>
        <dbReference type="EMBL" id="RIA56087.1"/>
    </source>
</evidence>
<comment type="caution">
    <text evidence="2">The sequence shown here is derived from an EMBL/GenBank/DDBJ whole genome shotgun (WGS) entry which is preliminary data.</text>
</comment>
<keyword evidence="3" id="KW-1185">Reference proteome</keyword>
<dbReference type="RefSeq" id="WP_147361511.1">
    <property type="nucleotide sequence ID" value="NZ_QXDF01000001.1"/>
</dbReference>
<gene>
    <name evidence="2" type="ORF">BXY53_1184</name>
</gene>
<dbReference type="AlphaFoldDB" id="A0A397Q988"/>
<dbReference type="EMBL" id="QXDF01000001">
    <property type="protein sequence ID" value="RIA56087.1"/>
    <property type="molecule type" value="Genomic_DNA"/>
</dbReference>
<dbReference type="Proteomes" id="UP000266273">
    <property type="component" value="Unassembled WGS sequence"/>
</dbReference>
<protein>
    <submittedName>
        <fullName evidence="2">Uncharacterized protein</fullName>
    </submittedName>
</protein>
<keyword evidence="1" id="KW-0732">Signal</keyword>
<accession>A0A397Q988</accession>
<evidence type="ECO:0000256" key="1">
    <source>
        <dbReference type="SAM" id="SignalP"/>
    </source>
</evidence>
<feature type="signal peptide" evidence="1">
    <location>
        <begin position="1"/>
        <end position="22"/>
    </location>
</feature>
<evidence type="ECO:0000313" key="3">
    <source>
        <dbReference type="Proteomes" id="UP000266273"/>
    </source>
</evidence>
<name>A0A397Q988_9HYPH</name>
<feature type="chain" id="PRO_5017202803" evidence="1">
    <location>
        <begin position="23"/>
        <end position="100"/>
    </location>
</feature>